<protein>
    <submittedName>
        <fullName evidence="1">Uncharacterized protein</fullName>
    </submittedName>
</protein>
<dbReference type="EMBL" id="CM044707">
    <property type="protein sequence ID" value="KAI5653150.1"/>
    <property type="molecule type" value="Genomic_DNA"/>
</dbReference>
<organism evidence="1 2">
    <name type="scientific">Catharanthus roseus</name>
    <name type="common">Madagascar periwinkle</name>
    <name type="synonym">Vinca rosea</name>
    <dbReference type="NCBI Taxonomy" id="4058"/>
    <lineage>
        <taxon>Eukaryota</taxon>
        <taxon>Viridiplantae</taxon>
        <taxon>Streptophyta</taxon>
        <taxon>Embryophyta</taxon>
        <taxon>Tracheophyta</taxon>
        <taxon>Spermatophyta</taxon>
        <taxon>Magnoliopsida</taxon>
        <taxon>eudicotyledons</taxon>
        <taxon>Gunneridae</taxon>
        <taxon>Pentapetalae</taxon>
        <taxon>asterids</taxon>
        <taxon>lamiids</taxon>
        <taxon>Gentianales</taxon>
        <taxon>Apocynaceae</taxon>
        <taxon>Rauvolfioideae</taxon>
        <taxon>Vinceae</taxon>
        <taxon>Catharanthinae</taxon>
        <taxon>Catharanthus</taxon>
    </lineage>
</organism>
<keyword evidence="2" id="KW-1185">Reference proteome</keyword>
<evidence type="ECO:0000313" key="1">
    <source>
        <dbReference type="EMBL" id="KAI5653150.1"/>
    </source>
</evidence>
<comment type="caution">
    <text evidence="1">The sequence shown here is derived from an EMBL/GenBank/DDBJ whole genome shotgun (WGS) entry which is preliminary data.</text>
</comment>
<proteinExistence type="predicted"/>
<accession>A0ACB9ZYU5</accession>
<name>A0ACB9ZYU5_CATRO</name>
<sequence>MCLASCIEQGTYQGDLLSQLHNLLSSCLNALLAPQTIATDVMLPDPTLNPIPGATGAIFGPSTNSSSERSITGIGSLSGTISLREYEDDDDNVVLLGSSTRVPSLLDPQNEAIGTKFRHLVVNTSKTLYERSITNNRAPISLVKTGYRLLGHLPGLPWGQTQFRSPLDSPLGDRPTAEHDAMFT</sequence>
<evidence type="ECO:0000313" key="2">
    <source>
        <dbReference type="Proteomes" id="UP001060085"/>
    </source>
</evidence>
<dbReference type="Proteomes" id="UP001060085">
    <property type="component" value="Linkage Group LG07"/>
</dbReference>
<reference evidence="2" key="1">
    <citation type="journal article" date="2023" name="Nat. Plants">
        <title>Single-cell RNA sequencing provides a high-resolution roadmap for understanding the multicellular compartmentation of specialized metabolism.</title>
        <authorList>
            <person name="Sun S."/>
            <person name="Shen X."/>
            <person name="Li Y."/>
            <person name="Li Y."/>
            <person name="Wang S."/>
            <person name="Li R."/>
            <person name="Zhang H."/>
            <person name="Shen G."/>
            <person name="Guo B."/>
            <person name="Wei J."/>
            <person name="Xu J."/>
            <person name="St-Pierre B."/>
            <person name="Chen S."/>
            <person name="Sun C."/>
        </authorList>
    </citation>
    <scope>NUCLEOTIDE SEQUENCE [LARGE SCALE GENOMIC DNA]</scope>
</reference>
<gene>
    <name evidence="1" type="ORF">M9H77_30337</name>
</gene>